<proteinExistence type="predicted"/>
<comment type="caution">
    <text evidence="2">The sequence shown here is derived from an EMBL/GenBank/DDBJ whole genome shotgun (WGS) entry which is preliminary data.</text>
</comment>
<keyword evidence="3" id="KW-1185">Reference proteome</keyword>
<protein>
    <submittedName>
        <fullName evidence="2">Uncharacterized protein</fullName>
    </submittedName>
</protein>
<gene>
    <name evidence="2" type="ORF">IW256_006556</name>
</gene>
<keyword evidence="1" id="KW-1133">Transmembrane helix</keyword>
<feature type="transmembrane region" description="Helical" evidence="1">
    <location>
        <begin position="15"/>
        <end position="37"/>
    </location>
</feature>
<accession>A0A931DPQ6</accession>
<sequence>MSADGKPTLSGPKGFAVILGGMLGIMAILWLIASLLAP</sequence>
<name>A0A931DPQ6_9ACTN</name>
<organism evidence="2 3">
    <name type="scientific">Actinomadura viridis</name>
    <dbReference type="NCBI Taxonomy" id="58110"/>
    <lineage>
        <taxon>Bacteria</taxon>
        <taxon>Bacillati</taxon>
        <taxon>Actinomycetota</taxon>
        <taxon>Actinomycetes</taxon>
        <taxon>Streptosporangiales</taxon>
        <taxon>Thermomonosporaceae</taxon>
        <taxon>Actinomadura</taxon>
    </lineage>
</organism>
<reference evidence="2" key="1">
    <citation type="submission" date="2020-11" db="EMBL/GenBank/DDBJ databases">
        <title>Sequencing the genomes of 1000 actinobacteria strains.</title>
        <authorList>
            <person name="Klenk H.-P."/>
        </authorList>
    </citation>
    <scope>NUCLEOTIDE SEQUENCE</scope>
    <source>
        <strain evidence="2">DSM 43175</strain>
    </source>
</reference>
<dbReference type="AlphaFoldDB" id="A0A931DPQ6"/>
<dbReference type="EMBL" id="JADOUA010000001">
    <property type="protein sequence ID" value="MBG6092443.1"/>
    <property type="molecule type" value="Genomic_DNA"/>
</dbReference>
<dbReference type="Proteomes" id="UP000614047">
    <property type="component" value="Unassembled WGS sequence"/>
</dbReference>
<keyword evidence="1" id="KW-0812">Transmembrane</keyword>
<evidence type="ECO:0000256" key="1">
    <source>
        <dbReference type="SAM" id="Phobius"/>
    </source>
</evidence>
<evidence type="ECO:0000313" key="2">
    <source>
        <dbReference type="EMBL" id="MBG6092443.1"/>
    </source>
</evidence>
<evidence type="ECO:0000313" key="3">
    <source>
        <dbReference type="Proteomes" id="UP000614047"/>
    </source>
</evidence>
<keyword evidence="1" id="KW-0472">Membrane</keyword>